<dbReference type="Proteomes" id="UP001204376">
    <property type="component" value="Unassembled WGS sequence"/>
</dbReference>
<keyword evidence="3" id="KW-1185">Reference proteome</keyword>
<reference evidence="2 3" key="1">
    <citation type="submission" date="2022-07" db="EMBL/GenBank/DDBJ databases">
        <title>Mucilaginibacter sp. JC4.</title>
        <authorList>
            <person name="Le V."/>
            <person name="Ko S.-R."/>
            <person name="Ahn C.-Y."/>
            <person name="Oh H.-M."/>
        </authorList>
    </citation>
    <scope>NUCLEOTIDE SEQUENCE [LARGE SCALE GENOMIC DNA]</scope>
    <source>
        <strain evidence="2 3">JC4</strain>
    </source>
</reference>
<dbReference type="Gene3D" id="1.20.120.520">
    <property type="entry name" value="nmb1532 protein domain like"/>
    <property type="match status" value="1"/>
</dbReference>
<gene>
    <name evidence="2" type="ORF">NPE20_14670</name>
</gene>
<name>A0ABT1T3T6_9SPHI</name>
<dbReference type="EMBL" id="JANHOH010000002">
    <property type="protein sequence ID" value="MCQ6959217.1"/>
    <property type="molecule type" value="Genomic_DNA"/>
</dbReference>
<evidence type="ECO:0000313" key="2">
    <source>
        <dbReference type="EMBL" id="MCQ6959217.1"/>
    </source>
</evidence>
<comment type="caution">
    <text evidence="2">The sequence shown here is derived from an EMBL/GenBank/DDBJ whole genome shotgun (WGS) entry which is preliminary data.</text>
</comment>
<organism evidence="2 3">
    <name type="scientific">Mucilaginibacter aquariorum</name>
    <dbReference type="NCBI Taxonomy" id="2967225"/>
    <lineage>
        <taxon>Bacteria</taxon>
        <taxon>Pseudomonadati</taxon>
        <taxon>Bacteroidota</taxon>
        <taxon>Sphingobacteriia</taxon>
        <taxon>Sphingobacteriales</taxon>
        <taxon>Sphingobacteriaceae</taxon>
        <taxon>Mucilaginibacter</taxon>
    </lineage>
</organism>
<evidence type="ECO:0000313" key="3">
    <source>
        <dbReference type="Proteomes" id="UP001204376"/>
    </source>
</evidence>
<sequence length="250" mass="28164">MIKAPGDTKERIVGHIVAHDYRKSRALASLGVDYSCGGNRTLGQVFSGKDDELNAVLQEWEKIDRQPQKKEMDFLGWDMAFLTNYIMQLHHRFVSGQTKFITELAGKVAESNYARNPEVRDVAGIFETTGKRLELKGRQEELDLFPYIIELHEAMVKGTNLKPAVFGPVAGPVGTIKTEGEQIVAALVRIRRMTNNYTAPPYTTSTCAILYKLLAEYEADTLLHLHLENNILFPRAILTENCLRANQQIT</sequence>
<protein>
    <submittedName>
        <fullName evidence="2">DUF542 domain-containing protein</fullName>
    </submittedName>
</protein>
<evidence type="ECO:0000256" key="1">
    <source>
        <dbReference type="ARBA" id="ARBA00004496"/>
    </source>
</evidence>
<dbReference type="PANTHER" id="PTHR36438">
    <property type="entry name" value="IRON-SULFUR CLUSTER REPAIR PROTEIN YTFE"/>
    <property type="match status" value="1"/>
</dbReference>
<proteinExistence type="predicted"/>
<dbReference type="Pfam" id="PF04405">
    <property type="entry name" value="ScdA_N"/>
    <property type="match status" value="1"/>
</dbReference>
<comment type="subcellular location">
    <subcellularLocation>
        <location evidence="1">Cytoplasm</location>
    </subcellularLocation>
</comment>
<dbReference type="PANTHER" id="PTHR36438:SF1">
    <property type="entry name" value="IRON-SULFUR CLUSTER REPAIR PROTEIN YTFE"/>
    <property type="match status" value="1"/>
</dbReference>
<accession>A0ABT1T3T6</accession>
<dbReference type="InterPro" id="IPR019903">
    <property type="entry name" value="RIC_family"/>
</dbReference>
<dbReference type="RefSeq" id="WP_256539404.1">
    <property type="nucleotide sequence ID" value="NZ_JANHOH010000002.1"/>
</dbReference>